<keyword evidence="1" id="KW-1133">Transmembrane helix</keyword>
<organism evidence="2 3">
    <name type="scientific">Psychromarinibacter sediminicola</name>
    <dbReference type="NCBI Taxonomy" id="3033385"/>
    <lineage>
        <taxon>Bacteria</taxon>
        <taxon>Pseudomonadati</taxon>
        <taxon>Pseudomonadota</taxon>
        <taxon>Alphaproteobacteria</taxon>
        <taxon>Rhodobacterales</taxon>
        <taxon>Paracoccaceae</taxon>
        <taxon>Psychromarinibacter</taxon>
    </lineage>
</organism>
<keyword evidence="3" id="KW-1185">Reference proteome</keyword>
<evidence type="ECO:0000313" key="3">
    <source>
        <dbReference type="Proteomes" id="UP001220964"/>
    </source>
</evidence>
<comment type="caution">
    <text evidence="2">The sequence shown here is derived from an EMBL/GenBank/DDBJ whole genome shotgun (WGS) entry which is preliminary data.</text>
</comment>
<proteinExistence type="predicted"/>
<accession>A0AAE3NYS7</accession>
<reference evidence="2" key="1">
    <citation type="submission" date="2023-03" db="EMBL/GenBank/DDBJ databases">
        <title>Multiphase analysis and comparison of six strains from genera Psychromarinibacter, Lutimaribacter, and Maritimibacter, including a novel species: Psychromarinibacter sediminicola sp. nov.</title>
        <authorList>
            <person name="Wang Y.-H."/>
            <person name="Ye M.-Q."/>
            <person name="Du Z.-J."/>
        </authorList>
    </citation>
    <scope>NUCLEOTIDE SEQUENCE</scope>
    <source>
        <strain evidence="2">C21-152</strain>
    </source>
</reference>
<keyword evidence="1" id="KW-0472">Membrane</keyword>
<evidence type="ECO:0000313" key="2">
    <source>
        <dbReference type="EMBL" id="MDF0603182.1"/>
    </source>
</evidence>
<feature type="transmembrane region" description="Helical" evidence="1">
    <location>
        <begin position="49"/>
        <end position="66"/>
    </location>
</feature>
<protein>
    <submittedName>
        <fullName evidence="2">Uncharacterized protein</fullName>
    </submittedName>
</protein>
<dbReference type="EMBL" id="JARGYC010000079">
    <property type="protein sequence ID" value="MDF0603182.1"/>
    <property type="molecule type" value="Genomic_DNA"/>
</dbReference>
<dbReference type="RefSeq" id="WP_275569305.1">
    <property type="nucleotide sequence ID" value="NZ_JARGYC010000079.1"/>
</dbReference>
<gene>
    <name evidence="2" type="ORF">P1J78_20770</name>
</gene>
<name>A0AAE3NYS7_9RHOB</name>
<keyword evidence="1" id="KW-0812">Transmembrane</keyword>
<dbReference type="Proteomes" id="UP001220964">
    <property type="component" value="Unassembled WGS sequence"/>
</dbReference>
<sequence>MARLVLAVVFVAILLGGLALVALVLRRALSAADAGKGLGMAEESMLPKLAYALLIGLILYVSIWGGA</sequence>
<dbReference type="AlphaFoldDB" id="A0AAE3NYS7"/>
<evidence type="ECO:0000256" key="1">
    <source>
        <dbReference type="SAM" id="Phobius"/>
    </source>
</evidence>